<feature type="transmembrane region" description="Helical" evidence="1">
    <location>
        <begin position="7"/>
        <end position="26"/>
    </location>
</feature>
<evidence type="ECO:0000256" key="1">
    <source>
        <dbReference type="SAM" id="Phobius"/>
    </source>
</evidence>
<feature type="transmembrane region" description="Helical" evidence="1">
    <location>
        <begin position="121"/>
        <end position="143"/>
    </location>
</feature>
<dbReference type="AlphaFoldDB" id="F4L2Q2"/>
<evidence type="ECO:0008006" key="4">
    <source>
        <dbReference type="Google" id="ProtNLM"/>
    </source>
</evidence>
<keyword evidence="1" id="KW-0812">Transmembrane</keyword>
<dbReference type="Proteomes" id="UP000008461">
    <property type="component" value="Chromosome"/>
</dbReference>
<dbReference type="EMBL" id="CP002691">
    <property type="protein sequence ID" value="AEE48616.1"/>
    <property type="molecule type" value="Genomic_DNA"/>
</dbReference>
<evidence type="ECO:0000313" key="2">
    <source>
        <dbReference type="EMBL" id="AEE48616.1"/>
    </source>
</evidence>
<dbReference type="eggNOG" id="ENOG50333SK">
    <property type="taxonomic scope" value="Bacteria"/>
</dbReference>
<evidence type="ECO:0000313" key="3">
    <source>
        <dbReference type="Proteomes" id="UP000008461"/>
    </source>
</evidence>
<feature type="transmembrane region" description="Helical" evidence="1">
    <location>
        <begin position="38"/>
        <end position="58"/>
    </location>
</feature>
<feature type="transmembrane region" description="Helical" evidence="1">
    <location>
        <begin position="186"/>
        <end position="207"/>
    </location>
</feature>
<proteinExistence type="predicted"/>
<keyword evidence="1" id="KW-1133">Transmembrane helix</keyword>
<name>F4L2Q2_HALH1</name>
<reference key="2">
    <citation type="submission" date="2011-04" db="EMBL/GenBank/DDBJ databases">
        <title>Complete sequence of chromosome of Haliscomenobacter hydrossis DSM 1100.</title>
        <authorList>
            <consortium name="US DOE Joint Genome Institute (JGI-PGF)"/>
            <person name="Lucas S."/>
            <person name="Han J."/>
            <person name="Lapidus A."/>
            <person name="Bruce D."/>
            <person name="Goodwin L."/>
            <person name="Pitluck S."/>
            <person name="Peters L."/>
            <person name="Kyrpides N."/>
            <person name="Mavromatis K."/>
            <person name="Ivanova N."/>
            <person name="Ovchinnikova G."/>
            <person name="Pagani I."/>
            <person name="Daligault H."/>
            <person name="Detter J.C."/>
            <person name="Han C."/>
            <person name="Land M."/>
            <person name="Hauser L."/>
            <person name="Markowitz V."/>
            <person name="Cheng J.-F."/>
            <person name="Hugenholtz P."/>
            <person name="Woyke T."/>
            <person name="Wu D."/>
            <person name="Verbarg S."/>
            <person name="Frueling A."/>
            <person name="Brambilla E."/>
            <person name="Klenk H.-P."/>
            <person name="Eisen J.A."/>
        </authorList>
    </citation>
    <scope>NUCLEOTIDE SEQUENCE</scope>
    <source>
        <strain>DSM 1100</strain>
    </source>
</reference>
<feature type="transmembrane region" description="Helical" evidence="1">
    <location>
        <begin position="70"/>
        <end position="92"/>
    </location>
</feature>
<protein>
    <recommendedName>
        <fullName evidence="4">DUF998 domain-containing protein</fullName>
    </recommendedName>
</protein>
<dbReference type="KEGG" id="hhy:Halhy_0708"/>
<feature type="transmembrane region" description="Helical" evidence="1">
    <location>
        <begin position="155"/>
        <end position="174"/>
    </location>
</feature>
<keyword evidence="3" id="KW-1185">Reference proteome</keyword>
<dbReference type="HOGENOM" id="CLU_1271661_0_0_10"/>
<gene>
    <name evidence="2" type="ordered locus">Halhy_0708</name>
</gene>
<keyword evidence="1" id="KW-0472">Membrane</keyword>
<accession>F4L2Q2</accession>
<organism evidence="2 3">
    <name type="scientific">Haliscomenobacter hydrossis (strain ATCC 27775 / DSM 1100 / LMG 10767 / O)</name>
    <dbReference type="NCBI Taxonomy" id="760192"/>
    <lineage>
        <taxon>Bacteria</taxon>
        <taxon>Pseudomonadati</taxon>
        <taxon>Bacteroidota</taxon>
        <taxon>Saprospiria</taxon>
        <taxon>Saprospirales</taxon>
        <taxon>Haliscomenobacteraceae</taxon>
        <taxon>Haliscomenobacter</taxon>
    </lineage>
</organism>
<reference evidence="2 3" key="1">
    <citation type="journal article" date="2011" name="Stand. Genomic Sci.">
        <title>Complete genome sequence of Haliscomenobacter hydrossis type strain (O).</title>
        <authorList>
            <consortium name="US DOE Joint Genome Institute (JGI-PGF)"/>
            <person name="Daligault H."/>
            <person name="Lapidus A."/>
            <person name="Zeytun A."/>
            <person name="Nolan M."/>
            <person name="Lucas S."/>
            <person name="Del Rio T.G."/>
            <person name="Tice H."/>
            <person name="Cheng J.F."/>
            <person name="Tapia R."/>
            <person name="Han C."/>
            <person name="Goodwin L."/>
            <person name="Pitluck S."/>
            <person name="Liolios K."/>
            <person name="Pagani I."/>
            <person name="Ivanova N."/>
            <person name="Huntemann M."/>
            <person name="Mavromatis K."/>
            <person name="Mikhailova N."/>
            <person name="Pati A."/>
            <person name="Chen A."/>
            <person name="Palaniappan K."/>
            <person name="Land M."/>
            <person name="Hauser L."/>
            <person name="Brambilla E.M."/>
            <person name="Rohde M."/>
            <person name="Verbarg S."/>
            <person name="Goker M."/>
            <person name="Bristow J."/>
            <person name="Eisen J.A."/>
            <person name="Markowitz V."/>
            <person name="Hugenholtz P."/>
            <person name="Kyrpides N.C."/>
            <person name="Klenk H.P."/>
            <person name="Woyke T."/>
        </authorList>
    </citation>
    <scope>NUCLEOTIDE SEQUENCE [LARGE SCALE GENOMIC DNA]</scope>
    <source>
        <strain evidence="3">ATCC 27775 / DSM 1100 / LMG 10767 / O</strain>
    </source>
</reference>
<sequence length="218" mass="23735">MYRWTAFFGITLFVLMQAEVPLYFTYTPTPSGTPPPNIILSRILIDLFIVVGLIGFFSGFKHIITEAKPAYAWMGTFSFALGSAFAIASLVADSIQAGGLWLAGDNPVNPTAVGQGADGALLIYGPINRLLMAGFLIIGGTAVRKIGLAPAWLGWLAYVFALYNLAFIPTLFYMTTPLDFYSVNGWNIPIAAGLFFLWVLLISIFFLRKKANMPNASS</sequence>